<organism evidence="1 2">
    <name type="scientific">Streptomyces cellulosae</name>
    <dbReference type="NCBI Taxonomy" id="1968"/>
    <lineage>
        <taxon>Bacteria</taxon>
        <taxon>Bacillati</taxon>
        <taxon>Actinomycetota</taxon>
        <taxon>Actinomycetes</taxon>
        <taxon>Kitasatosporales</taxon>
        <taxon>Streptomycetaceae</taxon>
        <taxon>Streptomyces</taxon>
    </lineage>
</organism>
<dbReference type="RefSeq" id="WP_398656583.1">
    <property type="nucleotide sequence ID" value="NZ_JBITDC010000004.1"/>
</dbReference>
<proteinExistence type="predicted"/>
<evidence type="ECO:0000313" key="2">
    <source>
        <dbReference type="Proteomes" id="UP001612415"/>
    </source>
</evidence>
<reference evidence="1 2" key="1">
    <citation type="submission" date="2024-10" db="EMBL/GenBank/DDBJ databases">
        <title>The Natural Products Discovery Center: Release of the First 8490 Sequenced Strains for Exploring Actinobacteria Biosynthetic Diversity.</title>
        <authorList>
            <person name="Kalkreuter E."/>
            <person name="Kautsar S.A."/>
            <person name="Yang D."/>
            <person name="Bader C.D."/>
            <person name="Teijaro C.N."/>
            <person name="Fluegel L."/>
            <person name="Davis C.M."/>
            <person name="Simpson J.R."/>
            <person name="Lauterbach L."/>
            <person name="Steele A.D."/>
            <person name="Gui C."/>
            <person name="Meng S."/>
            <person name="Li G."/>
            <person name="Viehrig K."/>
            <person name="Ye F."/>
            <person name="Su P."/>
            <person name="Kiefer A.F."/>
            <person name="Nichols A."/>
            <person name="Cepeda A.J."/>
            <person name="Yan W."/>
            <person name="Fan B."/>
            <person name="Jiang Y."/>
            <person name="Adhikari A."/>
            <person name="Zheng C.-J."/>
            <person name="Schuster L."/>
            <person name="Cowan T.M."/>
            <person name="Smanski M.J."/>
            <person name="Chevrette M.G."/>
            <person name="De Carvalho L.P.S."/>
            <person name="Shen B."/>
        </authorList>
    </citation>
    <scope>NUCLEOTIDE SEQUENCE [LARGE SCALE GENOMIC DNA]</scope>
    <source>
        <strain evidence="1 2">NPDC051599</strain>
    </source>
</reference>
<gene>
    <name evidence="1" type="ORF">ACIA8P_12560</name>
</gene>
<dbReference type="EMBL" id="JBITDC010000004">
    <property type="protein sequence ID" value="MFI5675487.1"/>
    <property type="molecule type" value="Genomic_DNA"/>
</dbReference>
<name>A0ABW7XZG2_STRCE</name>
<protein>
    <submittedName>
        <fullName evidence="1">Uncharacterized protein</fullName>
    </submittedName>
</protein>
<accession>A0ABW7XZG2</accession>
<dbReference type="Proteomes" id="UP001612415">
    <property type="component" value="Unassembled WGS sequence"/>
</dbReference>
<comment type="caution">
    <text evidence="1">The sequence shown here is derived from an EMBL/GenBank/DDBJ whole genome shotgun (WGS) entry which is preliminary data.</text>
</comment>
<sequence>MTKAAAVLDEAARTGVPAPRCAGSGPRRTSRPAYAVQRLYVERAVTAGGGWWAARSG</sequence>
<evidence type="ECO:0000313" key="1">
    <source>
        <dbReference type="EMBL" id="MFI5675487.1"/>
    </source>
</evidence>
<keyword evidence="2" id="KW-1185">Reference proteome</keyword>